<dbReference type="STRING" id="1231336.L248_0075"/>
<proteinExistence type="predicted"/>
<dbReference type="Proteomes" id="UP000030647">
    <property type="component" value="Unassembled WGS sequence"/>
</dbReference>
<keyword evidence="1" id="KW-1133">Transmembrane helix</keyword>
<dbReference type="AlphaFoldDB" id="U4TNE7"/>
<evidence type="ECO:0000256" key="1">
    <source>
        <dbReference type="SAM" id="Phobius"/>
    </source>
</evidence>
<evidence type="ECO:0000313" key="2">
    <source>
        <dbReference type="EMBL" id="ERL66396.1"/>
    </source>
</evidence>
<evidence type="ECO:0000313" key="3">
    <source>
        <dbReference type="Proteomes" id="UP000030647"/>
    </source>
</evidence>
<feature type="transmembrane region" description="Helical" evidence="1">
    <location>
        <begin position="12"/>
        <end position="30"/>
    </location>
</feature>
<sequence length="66" mass="7922">MKASFVSVRTRLVECVIMTLMFWVCWQLFAWPAFHYAFYISLFLCLFLLIILAVLFILGMRQKKRP</sequence>
<reference evidence="3" key="1">
    <citation type="journal article" date="2013" name="Genome Announc.">
        <title>Whole-Genome Sequencing of Lactobacillus shenzhenensis Strain LY-73T.</title>
        <authorList>
            <person name="Lin Z."/>
            <person name="Liu Z."/>
            <person name="Yang R."/>
            <person name="Zou Y."/>
            <person name="Wan D."/>
            <person name="Chen J."/>
            <person name="Guo M."/>
            <person name="Zhao J."/>
            <person name="Fang C."/>
            <person name="Yang R."/>
            <person name="Liu F."/>
        </authorList>
    </citation>
    <scope>NUCLEOTIDE SEQUENCE [LARGE SCALE GENOMIC DNA]</scope>
    <source>
        <strain evidence="3">LY-73</strain>
    </source>
</reference>
<organism evidence="2 3">
    <name type="scientific">Schleiferilactobacillus shenzhenensis LY-73</name>
    <dbReference type="NCBI Taxonomy" id="1231336"/>
    <lineage>
        <taxon>Bacteria</taxon>
        <taxon>Bacillati</taxon>
        <taxon>Bacillota</taxon>
        <taxon>Bacilli</taxon>
        <taxon>Lactobacillales</taxon>
        <taxon>Lactobacillaceae</taxon>
        <taxon>Schleiferilactobacillus</taxon>
    </lineage>
</organism>
<protein>
    <submittedName>
        <fullName evidence="2">Uncharacterized protein</fullName>
    </submittedName>
</protein>
<dbReference type="HOGENOM" id="CLU_2825769_0_0_9"/>
<feature type="transmembrane region" description="Helical" evidence="1">
    <location>
        <begin position="36"/>
        <end position="58"/>
    </location>
</feature>
<keyword evidence="3" id="KW-1185">Reference proteome</keyword>
<dbReference type="EMBL" id="KI271582">
    <property type="protein sequence ID" value="ERL66396.1"/>
    <property type="molecule type" value="Genomic_DNA"/>
</dbReference>
<accession>U4TNE7</accession>
<gene>
    <name evidence="2" type="ORF">L248_0075</name>
</gene>
<keyword evidence="1" id="KW-0812">Transmembrane</keyword>
<keyword evidence="1" id="KW-0472">Membrane</keyword>
<name>U4TNE7_9LACO</name>